<gene>
    <name evidence="1" type="ORF">SAMN04487909_15059</name>
</gene>
<evidence type="ECO:0000313" key="1">
    <source>
        <dbReference type="EMBL" id="SDK36002.1"/>
    </source>
</evidence>
<sequence length="183" mass="20404">MRSALQQKKGNRAFFQSLIFSFFSYLPPQEFVDVSNQMYIDQKLEGKIREVTYKKNDETHKVVFNGEDTMIKIYSKIQPGFSFEFDEEKARQNSIGAVTGQSGEITTNAAPPMSGYRYVGTLSGSTKSTKNATALAVTLSGFIPGVGITARAVIVMTGYGINERIPTAYYTYDLYEKGFMTTN</sequence>
<dbReference type="EMBL" id="FNED01000050">
    <property type="protein sequence ID" value="SDK36002.1"/>
    <property type="molecule type" value="Genomic_DNA"/>
</dbReference>
<name>A0A1G9B8W8_ANEMI</name>
<protein>
    <submittedName>
        <fullName evidence="1">Uncharacterized protein</fullName>
    </submittedName>
</protein>
<evidence type="ECO:0000313" key="2">
    <source>
        <dbReference type="Proteomes" id="UP000182836"/>
    </source>
</evidence>
<dbReference type="Proteomes" id="UP000182836">
    <property type="component" value="Unassembled WGS sequence"/>
</dbReference>
<dbReference type="OrthoDB" id="2909485at2"/>
<dbReference type="AlphaFoldDB" id="A0A1G9B8W8"/>
<accession>A0A1G9B8W8</accession>
<dbReference type="RefSeq" id="WP_043066339.1">
    <property type="nucleotide sequence ID" value="NZ_CCMI01000082.1"/>
</dbReference>
<reference evidence="1 2" key="1">
    <citation type="submission" date="2016-10" db="EMBL/GenBank/DDBJ databases">
        <authorList>
            <person name="de Groot N.N."/>
        </authorList>
    </citation>
    <scope>NUCLEOTIDE SEQUENCE [LARGE SCALE GENOMIC DNA]</scope>
    <source>
        <strain evidence="1 2">DSM 2895</strain>
    </source>
</reference>
<proteinExistence type="predicted"/>
<organism evidence="1 2">
    <name type="scientific">Aneurinibacillus migulanus</name>
    <name type="common">Bacillus migulanus</name>
    <dbReference type="NCBI Taxonomy" id="47500"/>
    <lineage>
        <taxon>Bacteria</taxon>
        <taxon>Bacillati</taxon>
        <taxon>Bacillota</taxon>
        <taxon>Bacilli</taxon>
        <taxon>Bacillales</taxon>
        <taxon>Paenibacillaceae</taxon>
        <taxon>Aneurinibacillus group</taxon>
        <taxon>Aneurinibacillus</taxon>
    </lineage>
</organism>